<name>A0ABZ2HC53_9RHOB</name>
<feature type="domain" description="Amidohydrolase 3" evidence="1">
    <location>
        <begin position="7"/>
        <end position="77"/>
    </location>
</feature>
<dbReference type="Gene3D" id="2.30.40.10">
    <property type="entry name" value="Urease, subunit C, domain 1"/>
    <property type="match status" value="1"/>
</dbReference>
<evidence type="ECO:0000313" key="2">
    <source>
        <dbReference type="EMBL" id="WWR45221.1"/>
    </source>
</evidence>
<dbReference type="Proteomes" id="UP001364156">
    <property type="component" value="Chromosome"/>
</dbReference>
<dbReference type="RefSeq" id="WP_338548159.1">
    <property type="nucleotide sequence ID" value="NZ_CP146069.1"/>
</dbReference>
<organism evidence="2 3">
    <name type="scientific">Roseovarius phycicola</name>
    <dbReference type="NCBI Taxonomy" id="3080976"/>
    <lineage>
        <taxon>Bacteria</taxon>
        <taxon>Pseudomonadati</taxon>
        <taxon>Pseudomonadota</taxon>
        <taxon>Alphaproteobacteria</taxon>
        <taxon>Rhodobacterales</taxon>
        <taxon>Roseobacteraceae</taxon>
        <taxon>Roseovarius</taxon>
    </lineage>
</organism>
<evidence type="ECO:0000313" key="3">
    <source>
        <dbReference type="Proteomes" id="UP001364156"/>
    </source>
</evidence>
<dbReference type="EMBL" id="CP146069">
    <property type="protein sequence ID" value="WWR45221.1"/>
    <property type="molecule type" value="Genomic_DNA"/>
</dbReference>
<evidence type="ECO:0000259" key="1">
    <source>
        <dbReference type="Pfam" id="PF07969"/>
    </source>
</evidence>
<reference evidence="2 3" key="1">
    <citation type="submission" date="2023-10" db="EMBL/GenBank/DDBJ databases">
        <title>Roseovarius strain S88 nov., isolated from a marine algae.</title>
        <authorList>
            <person name="Lee M.W."/>
            <person name="Lee J.K."/>
            <person name="Kim J.M."/>
            <person name="Choi D.G."/>
            <person name="Baek J.H."/>
            <person name="Bayburt H."/>
            <person name="Jung J.J."/>
            <person name="Han D.M."/>
            <person name="Jeon C.O."/>
        </authorList>
    </citation>
    <scope>NUCLEOTIDE SEQUENCE [LARGE SCALE GENOMIC DNA]</scope>
    <source>
        <strain evidence="2 3">S88</strain>
    </source>
</reference>
<protein>
    <submittedName>
        <fullName evidence="2">Amidohydrolase family protein</fullName>
    </submittedName>
</protein>
<accession>A0ABZ2HC53</accession>
<dbReference type="Pfam" id="PF07969">
    <property type="entry name" value="Amidohydro_3"/>
    <property type="match status" value="1"/>
</dbReference>
<dbReference type="InterPro" id="IPR013108">
    <property type="entry name" value="Amidohydro_3"/>
</dbReference>
<gene>
    <name evidence="2" type="ORF">RZ517_10395</name>
</gene>
<sequence>MDLSEGWRDETQSLTDTLASYTRDNAWVELNEERKGKLKAGMMADVAVMSHDLTKLAPENITDAQAIATVCDGVVTFESG</sequence>
<keyword evidence="3" id="KW-1185">Reference proteome</keyword>
<dbReference type="Gene3D" id="3.20.20.140">
    <property type="entry name" value="Metal-dependent hydrolases"/>
    <property type="match status" value="1"/>
</dbReference>
<proteinExistence type="predicted"/>
<dbReference type="InterPro" id="IPR011059">
    <property type="entry name" value="Metal-dep_hydrolase_composite"/>
</dbReference>